<evidence type="ECO:0000313" key="7">
    <source>
        <dbReference type="Proteomes" id="UP000512167"/>
    </source>
</evidence>
<evidence type="ECO:0000256" key="1">
    <source>
        <dbReference type="ARBA" id="ARBA00022485"/>
    </source>
</evidence>
<dbReference type="SUPFAM" id="SSF46548">
    <property type="entry name" value="alpha-helical ferredoxin"/>
    <property type="match status" value="1"/>
</dbReference>
<dbReference type="InterPro" id="IPR004453">
    <property type="entry name" value="QueG"/>
</dbReference>
<keyword evidence="3" id="KW-0408">Iron</keyword>
<keyword evidence="7" id="KW-1185">Reference proteome</keyword>
<evidence type="ECO:0000259" key="5">
    <source>
        <dbReference type="PROSITE" id="PS51379"/>
    </source>
</evidence>
<sequence length="311" mass="36407">MKSIEIKNIFKKEFDLVGVIHTKEYIEKAKLMNKAIPDKKFPTMVVLALAYPKRMIKQNHTHLVASFYTFGKDYHLVMKEKIQSICDHFDFAYEYGVDNHPLDERLAASIAGLGYFAKNQLIINKDYGSYIFLAYVLLDIKLDQEIKYLIDDDCKDCTKCIEACPTNALQEGSYIQERCMSHYNQSKKILSEEEIKKNYTLFGCDICQMVCPKNIKKGQIVHPEFELSNKEKVSIEDLFTLSQKDFNQKYNDMAYLWKGKTILMRNALTLLHNQKNTSYNHLIEKSISKFNMPWYKETAEHILKELKKVEN</sequence>
<dbReference type="PANTHER" id="PTHR30002:SF4">
    <property type="entry name" value="EPOXYQUEUOSINE REDUCTASE"/>
    <property type="match status" value="1"/>
</dbReference>
<evidence type="ECO:0000313" key="6">
    <source>
        <dbReference type="EMBL" id="QLY39962.1"/>
    </source>
</evidence>
<dbReference type="Proteomes" id="UP000512167">
    <property type="component" value="Chromosome"/>
</dbReference>
<dbReference type="PROSITE" id="PS00198">
    <property type="entry name" value="4FE4S_FER_1"/>
    <property type="match status" value="1"/>
</dbReference>
<gene>
    <name evidence="6" type="ORF">HF295_03450</name>
</gene>
<dbReference type="GO" id="GO:0008616">
    <property type="term" value="P:tRNA queuosine(34) biosynthetic process"/>
    <property type="evidence" value="ECO:0007669"/>
    <property type="project" value="UniProtKB-KW"/>
</dbReference>
<keyword evidence="1" id="KW-0004">4Fe-4S</keyword>
<dbReference type="GO" id="GO:0051539">
    <property type="term" value="F:4 iron, 4 sulfur cluster binding"/>
    <property type="evidence" value="ECO:0007669"/>
    <property type="project" value="UniProtKB-KW"/>
</dbReference>
<dbReference type="InterPro" id="IPR017896">
    <property type="entry name" value="4Fe4S_Fe-S-bd"/>
</dbReference>
<keyword evidence="2" id="KW-0479">Metal-binding</keyword>
<organism evidence="6 7">
    <name type="scientific">Hujiaoplasma nucleasis</name>
    <dbReference type="NCBI Taxonomy" id="2725268"/>
    <lineage>
        <taxon>Bacteria</taxon>
        <taxon>Bacillati</taxon>
        <taxon>Mycoplasmatota</taxon>
        <taxon>Mollicutes</taxon>
        <taxon>Candidatus Izemoplasmatales</taxon>
        <taxon>Hujiaoplasmataceae</taxon>
        <taxon>Hujiaoplasma</taxon>
    </lineage>
</organism>
<protein>
    <submittedName>
        <fullName evidence="6">Epoxyqueuosine reductase</fullName>
    </submittedName>
</protein>
<dbReference type="PANTHER" id="PTHR30002">
    <property type="entry name" value="EPOXYQUEUOSINE REDUCTASE"/>
    <property type="match status" value="1"/>
</dbReference>
<dbReference type="GO" id="GO:0052693">
    <property type="term" value="F:epoxyqueuosine reductase activity"/>
    <property type="evidence" value="ECO:0007669"/>
    <property type="project" value="TreeGrafter"/>
</dbReference>
<proteinExistence type="predicted"/>
<accession>A0A7L6N3E6</accession>
<dbReference type="InterPro" id="IPR017900">
    <property type="entry name" value="4Fe4S_Fe_S_CS"/>
</dbReference>
<evidence type="ECO:0000256" key="3">
    <source>
        <dbReference type="ARBA" id="ARBA00023004"/>
    </source>
</evidence>
<name>A0A7L6N3E6_9MOLU</name>
<dbReference type="EMBL" id="CP051151">
    <property type="protein sequence ID" value="QLY39962.1"/>
    <property type="molecule type" value="Genomic_DNA"/>
</dbReference>
<dbReference type="PROSITE" id="PS51379">
    <property type="entry name" value="4FE4S_FER_2"/>
    <property type="match status" value="1"/>
</dbReference>
<keyword evidence="4" id="KW-0411">Iron-sulfur</keyword>
<reference evidence="6 7" key="1">
    <citation type="submission" date="2020-04" db="EMBL/GenBank/DDBJ databases">
        <authorList>
            <person name="Zheng R.K."/>
            <person name="Sun C.M."/>
        </authorList>
    </citation>
    <scope>NUCLEOTIDE SEQUENCE [LARGE SCALE GENOMIC DNA]</scope>
    <source>
        <strain evidence="7">zrk29</strain>
    </source>
</reference>
<dbReference type="GO" id="GO:0046872">
    <property type="term" value="F:metal ion binding"/>
    <property type="evidence" value="ECO:0007669"/>
    <property type="project" value="UniProtKB-KW"/>
</dbReference>
<evidence type="ECO:0000256" key="2">
    <source>
        <dbReference type="ARBA" id="ARBA00022723"/>
    </source>
</evidence>
<evidence type="ECO:0000256" key="4">
    <source>
        <dbReference type="ARBA" id="ARBA00023014"/>
    </source>
</evidence>
<dbReference type="Pfam" id="PF13484">
    <property type="entry name" value="Fer4_16"/>
    <property type="match status" value="1"/>
</dbReference>
<dbReference type="RefSeq" id="WP_312032455.1">
    <property type="nucleotide sequence ID" value="NZ_CP051151.1"/>
</dbReference>
<dbReference type="Gene3D" id="3.30.70.20">
    <property type="match status" value="1"/>
</dbReference>
<feature type="domain" description="4Fe-4S ferredoxin-type" evidence="5">
    <location>
        <begin position="146"/>
        <end position="174"/>
    </location>
</feature>
<dbReference type="AlphaFoldDB" id="A0A7L6N3E6"/>
<dbReference type="KEGG" id="tbk:HF295_03450"/>